<evidence type="ECO:0000256" key="1">
    <source>
        <dbReference type="SAM" id="MobiDB-lite"/>
    </source>
</evidence>
<keyword evidence="3" id="KW-1185">Reference proteome</keyword>
<evidence type="ECO:0000313" key="2">
    <source>
        <dbReference type="EMBL" id="KAF5328817.1"/>
    </source>
</evidence>
<feature type="compositionally biased region" description="Acidic residues" evidence="1">
    <location>
        <begin position="52"/>
        <end position="62"/>
    </location>
</feature>
<protein>
    <submittedName>
        <fullName evidence="2">Uncharacterized protein</fullName>
    </submittedName>
</protein>
<comment type="caution">
    <text evidence="2">The sequence shown here is derived from an EMBL/GenBank/DDBJ whole genome shotgun (WGS) entry which is preliminary data.</text>
</comment>
<reference evidence="2 3" key="1">
    <citation type="journal article" date="2020" name="ISME J.">
        <title>Uncovering the hidden diversity of litter-decomposition mechanisms in mushroom-forming fungi.</title>
        <authorList>
            <person name="Floudas D."/>
            <person name="Bentzer J."/>
            <person name="Ahren D."/>
            <person name="Johansson T."/>
            <person name="Persson P."/>
            <person name="Tunlid A."/>
        </authorList>
    </citation>
    <scope>NUCLEOTIDE SEQUENCE [LARGE SCALE GENOMIC DNA]</scope>
    <source>
        <strain evidence="2 3">CBS 101986</strain>
    </source>
</reference>
<name>A0A8H5BSM7_9AGAR</name>
<dbReference type="Proteomes" id="UP000567179">
    <property type="component" value="Unassembled WGS sequence"/>
</dbReference>
<dbReference type="AlphaFoldDB" id="A0A8H5BSM7"/>
<sequence length="91" mass="9882">MTAFVLRRLQRANEKVQDEISLANARGIGGTNAREPLLLAQGDGSGHISDRDSDESDFDYEGEDLGFWTGPKVVGSPVNASFDGRQEQTVN</sequence>
<accession>A0A8H5BSM7</accession>
<proteinExistence type="predicted"/>
<organism evidence="2 3">
    <name type="scientific">Psilocybe cf. subviscida</name>
    <dbReference type="NCBI Taxonomy" id="2480587"/>
    <lineage>
        <taxon>Eukaryota</taxon>
        <taxon>Fungi</taxon>
        <taxon>Dikarya</taxon>
        <taxon>Basidiomycota</taxon>
        <taxon>Agaricomycotina</taxon>
        <taxon>Agaricomycetes</taxon>
        <taxon>Agaricomycetidae</taxon>
        <taxon>Agaricales</taxon>
        <taxon>Agaricineae</taxon>
        <taxon>Strophariaceae</taxon>
        <taxon>Psilocybe</taxon>
    </lineage>
</organism>
<feature type="region of interest" description="Disordered" evidence="1">
    <location>
        <begin position="40"/>
        <end position="62"/>
    </location>
</feature>
<evidence type="ECO:0000313" key="3">
    <source>
        <dbReference type="Proteomes" id="UP000567179"/>
    </source>
</evidence>
<gene>
    <name evidence="2" type="ORF">D9619_011501</name>
</gene>
<dbReference type="EMBL" id="JAACJJ010000003">
    <property type="protein sequence ID" value="KAF5328817.1"/>
    <property type="molecule type" value="Genomic_DNA"/>
</dbReference>